<keyword evidence="1" id="KW-0343">GTPase activation</keyword>
<feature type="region of interest" description="Disordered" evidence="2">
    <location>
        <begin position="38"/>
        <end position="91"/>
    </location>
</feature>
<protein>
    <recommendedName>
        <fullName evidence="3">Rap-GAP domain-containing protein</fullName>
    </recommendedName>
</protein>
<dbReference type="PANTHER" id="PTHR10063:SF0">
    <property type="entry name" value="TUBERIN"/>
    <property type="match status" value="1"/>
</dbReference>
<reference evidence="4" key="1">
    <citation type="journal article" date="2020" name="Stud. Mycol.">
        <title>101 Dothideomycetes genomes: a test case for predicting lifestyles and emergence of pathogens.</title>
        <authorList>
            <person name="Haridas S."/>
            <person name="Albert R."/>
            <person name="Binder M."/>
            <person name="Bloem J."/>
            <person name="Labutti K."/>
            <person name="Salamov A."/>
            <person name="Andreopoulos B."/>
            <person name="Baker S."/>
            <person name="Barry K."/>
            <person name="Bills G."/>
            <person name="Bluhm B."/>
            <person name="Cannon C."/>
            <person name="Castanera R."/>
            <person name="Culley D."/>
            <person name="Daum C."/>
            <person name="Ezra D."/>
            <person name="Gonzalez J."/>
            <person name="Henrissat B."/>
            <person name="Kuo A."/>
            <person name="Liang C."/>
            <person name="Lipzen A."/>
            <person name="Lutzoni F."/>
            <person name="Magnuson J."/>
            <person name="Mondo S."/>
            <person name="Nolan M."/>
            <person name="Ohm R."/>
            <person name="Pangilinan J."/>
            <person name="Park H.-J."/>
            <person name="Ramirez L."/>
            <person name="Alfaro M."/>
            <person name="Sun H."/>
            <person name="Tritt A."/>
            <person name="Yoshinaga Y."/>
            <person name="Zwiers L.-H."/>
            <person name="Turgeon B."/>
            <person name="Goodwin S."/>
            <person name="Spatafora J."/>
            <person name="Crous P."/>
            <person name="Grigoriev I."/>
        </authorList>
    </citation>
    <scope>NUCLEOTIDE SEQUENCE</scope>
    <source>
        <strain evidence="4">ATCC 74209</strain>
    </source>
</reference>
<dbReference type="InterPro" id="IPR027107">
    <property type="entry name" value="Tuberin/Ral-act_asu"/>
</dbReference>
<evidence type="ECO:0000313" key="4">
    <source>
        <dbReference type="EMBL" id="KAF2204357.1"/>
    </source>
</evidence>
<feature type="compositionally biased region" description="Polar residues" evidence="2">
    <location>
        <begin position="11"/>
        <end position="20"/>
    </location>
</feature>
<accession>A0A9P4JVU6</accession>
<feature type="region of interest" description="Disordered" evidence="2">
    <location>
        <begin position="774"/>
        <end position="820"/>
    </location>
</feature>
<dbReference type="GO" id="GO:0005096">
    <property type="term" value="F:GTPase activator activity"/>
    <property type="evidence" value="ECO:0007669"/>
    <property type="project" value="UniProtKB-KW"/>
</dbReference>
<feature type="compositionally biased region" description="Polar residues" evidence="2">
    <location>
        <begin position="39"/>
        <end position="55"/>
    </location>
</feature>
<dbReference type="Gene3D" id="3.40.50.11210">
    <property type="entry name" value="Rap/Ran-GAP"/>
    <property type="match status" value="1"/>
</dbReference>
<organism evidence="4 5">
    <name type="scientific">Delitschia confertaspora ATCC 74209</name>
    <dbReference type="NCBI Taxonomy" id="1513339"/>
    <lineage>
        <taxon>Eukaryota</taxon>
        <taxon>Fungi</taxon>
        <taxon>Dikarya</taxon>
        <taxon>Ascomycota</taxon>
        <taxon>Pezizomycotina</taxon>
        <taxon>Dothideomycetes</taxon>
        <taxon>Pleosporomycetidae</taxon>
        <taxon>Pleosporales</taxon>
        <taxon>Delitschiaceae</taxon>
        <taxon>Delitschia</taxon>
    </lineage>
</organism>
<dbReference type="Pfam" id="PF02145">
    <property type="entry name" value="Rap_GAP"/>
    <property type="match status" value="1"/>
</dbReference>
<dbReference type="GO" id="GO:0005634">
    <property type="term" value="C:nucleus"/>
    <property type="evidence" value="ECO:0007669"/>
    <property type="project" value="InterPro"/>
</dbReference>
<dbReference type="Pfam" id="PF11864">
    <property type="entry name" value="DUF3384"/>
    <property type="match status" value="1"/>
</dbReference>
<evidence type="ECO:0000313" key="5">
    <source>
        <dbReference type="Proteomes" id="UP000799536"/>
    </source>
</evidence>
<feature type="compositionally biased region" description="Polar residues" evidence="2">
    <location>
        <begin position="459"/>
        <end position="476"/>
    </location>
</feature>
<dbReference type="Pfam" id="PF03542">
    <property type="entry name" value="Tuberin"/>
    <property type="match status" value="1"/>
</dbReference>
<dbReference type="InterPro" id="IPR016024">
    <property type="entry name" value="ARM-type_fold"/>
</dbReference>
<dbReference type="PANTHER" id="PTHR10063">
    <property type="entry name" value="TUBERIN"/>
    <property type="match status" value="1"/>
</dbReference>
<feature type="region of interest" description="Disordered" evidence="2">
    <location>
        <begin position="1072"/>
        <end position="1108"/>
    </location>
</feature>
<dbReference type="PROSITE" id="PS50085">
    <property type="entry name" value="RAPGAP"/>
    <property type="match status" value="1"/>
</dbReference>
<dbReference type="InterPro" id="IPR035974">
    <property type="entry name" value="Rap/Ran-GAP_sf"/>
</dbReference>
<dbReference type="InterPro" id="IPR000331">
    <property type="entry name" value="Rap/Ran_GAP_dom"/>
</dbReference>
<dbReference type="GO" id="GO:0051056">
    <property type="term" value="P:regulation of small GTPase mediated signal transduction"/>
    <property type="evidence" value="ECO:0007669"/>
    <property type="project" value="InterPro"/>
</dbReference>
<dbReference type="SUPFAM" id="SSF111347">
    <property type="entry name" value="Rap/Ran-GAP"/>
    <property type="match status" value="1"/>
</dbReference>
<sequence length="1604" mass="179118">MSPPAGDVPQTPDSSSSTTLLGAFRSLTGGRIRNAGLRASSSLATQRSRRTSSLGSGVPLAGSKVASQDGSMRTSQDANTGQATESITRSIVGGPPELNDLLSQLHIGRPFPERATAIQKLCAILNKYPIHNVLAIWSTASDLLSNEQPSEARNAGYTLLKSCASLPHLTPVERGVFFKAVASLEDTQYFDIRHQIIRELTMGGRNVEALESSMGPFLLKVLDSYFKASQDARRVAGKKRSLQPLKEEENLGELLHSLVDVIRFNAKVFDERHLELLLEKIMDICQKTPRKADIRNSIKMFDALITYTHIPKASLRPFVEVLCTIYRQIDKVRSATWNTLANLFRSHAGQAAVTALLDILVTGATHINRGYNIFRGAIEVLQLLLVEDGQDGLPKVSISLLLPALKASLKSENRLQETLVLRLIAAMFADERLKSLLLDEDWADLIYIIRTCAERSESSVTSSAAEPGSSNGTATAALSPGEQEPHVMVSATQAEADRREADGFLSEILANMNGMRDEMGFVQKEAVMGLFMRLAPRLSDTAAEHMVIFYVEQRYLHPSHVDWIATWRALLGGIFRDVNRPQSLRLLSIRELRAAYSTVEAVCSTGVDHECAFLILNHIEVEQDICVLNELVDFAVEVADDSSEQFFSEVIDLLRRRLEQRSDQIPHPFSAYPHMLPATSKDQQPLGSPCNVITMGLVRLFIRNSTKSAQKIRILYGLILGVAGSNSYQTDGRLTALRLLFRLRADSNHAITINSSSEGESIASVLCRTAETAVAHDRSEEHMGNDSTRHDDQASLRETRKASATSPHTSLSRHTNRQGNTSIRFSRPLLPLWMYPGPRGLPEEPSPNSSRVIFSHIEPDQGHSEEEQYDMEITFWLELVISLLQKAPDWEIYSYVLVHLGPQLANQALFRSAVRQVKMLRNVVCEQIRGSTFHEPPGYTLLKKADVAVCLIHVLTVLISYHPLYEKSEEDELVRAFLHGIGSWDRTSKWCIHALTVCCHEMPLSVSKSLDNIIQKMSQIITQPHIAIHILEFLTSLARMPQLYKNFREDEFKTVFGVSFRYLQYVRDQRERASAGTSSPNNTRTLRHSGASRDFSATQDHISKSKPKSVADDLPQYVYALAFHVITFWFMALKMPERRKQIPWITKNLSYTDRLGKEVTEEQSQVIMDMMQMVAYSERDETAPDLNFAKSEDGEVSKKTWIVGLSLMTIETAGRSGVSQITSRRACGTRYFYMRPLLTQPPRHQDPATTGLESFDTPSYVGLFPDDIFQSLYSSFNFASVPGIMSEHPIPLPEDDMSRRAIAAFDRIPTVDGHKAGVIYIGPGQTDEKEILLNAIGSPDYTAFLNDLGTLMRLKGAKFNTGGLDTHNDMDGEFTMCWRDRCMELVFHITTMMPTNGEDDLTYANKKRHIGNDFVNIIFNDSGLPYDFDTFPSAFNYVHIVITPESRASFVDRRLETDPEGRNRYYKVQVIPKPGFPEISPAAETKIISGRNLAAYVRLIAINASVFSQVWLIKEGGESVSSWRNRLREIKRLRERYANTELTPHASSPSSPLAVYPLSVPPTQGLSSPQSRESVGGFKRSSVATFISEGTSRSSLMSGSVDPE</sequence>
<feature type="domain" description="Rap-GAP" evidence="3">
    <location>
        <begin position="1302"/>
        <end position="1541"/>
    </location>
</feature>
<feature type="compositionally biased region" description="Polar residues" evidence="2">
    <location>
        <begin position="802"/>
        <end position="820"/>
    </location>
</feature>
<feature type="compositionally biased region" description="Polar residues" evidence="2">
    <location>
        <begin position="1541"/>
        <end position="1551"/>
    </location>
</feature>
<feature type="region of interest" description="Disordered" evidence="2">
    <location>
        <begin position="1541"/>
        <end position="1578"/>
    </location>
</feature>
<dbReference type="EMBL" id="ML993878">
    <property type="protein sequence ID" value="KAF2204357.1"/>
    <property type="molecule type" value="Genomic_DNA"/>
</dbReference>
<feature type="region of interest" description="Disordered" evidence="2">
    <location>
        <begin position="1"/>
        <end position="20"/>
    </location>
</feature>
<dbReference type="InterPro" id="IPR018515">
    <property type="entry name" value="Tuberin-type_domain"/>
</dbReference>
<evidence type="ECO:0000256" key="1">
    <source>
        <dbReference type="ARBA" id="ARBA00022468"/>
    </source>
</evidence>
<comment type="caution">
    <text evidence="4">The sequence shown here is derived from an EMBL/GenBank/DDBJ whole genome shotgun (WGS) entry which is preliminary data.</text>
</comment>
<proteinExistence type="predicted"/>
<keyword evidence="5" id="KW-1185">Reference proteome</keyword>
<dbReference type="SUPFAM" id="SSF48371">
    <property type="entry name" value="ARM repeat"/>
    <property type="match status" value="1"/>
</dbReference>
<feature type="compositionally biased region" description="Polar residues" evidence="2">
    <location>
        <begin position="1561"/>
        <end position="1573"/>
    </location>
</feature>
<evidence type="ECO:0000256" key="2">
    <source>
        <dbReference type="SAM" id="MobiDB-lite"/>
    </source>
</evidence>
<name>A0A9P4JVU6_9PLEO</name>
<feature type="compositionally biased region" description="Basic and acidic residues" evidence="2">
    <location>
        <begin position="774"/>
        <end position="801"/>
    </location>
</feature>
<dbReference type="GO" id="GO:0033596">
    <property type="term" value="C:TSC1-TSC2 complex"/>
    <property type="evidence" value="ECO:0007669"/>
    <property type="project" value="TreeGrafter"/>
</dbReference>
<feature type="compositionally biased region" description="Polar residues" evidence="2">
    <location>
        <begin position="65"/>
        <end position="89"/>
    </location>
</feature>
<feature type="compositionally biased region" description="Polar residues" evidence="2">
    <location>
        <begin position="1075"/>
        <end position="1084"/>
    </location>
</feature>
<dbReference type="OrthoDB" id="19311at2759"/>
<dbReference type="GO" id="GO:0032007">
    <property type="term" value="P:negative regulation of TOR signaling"/>
    <property type="evidence" value="ECO:0007669"/>
    <property type="project" value="TreeGrafter"/>
</dbReference>
<dbReference type="InterPro" id="IPR024584">
    <property type="entry name" value="Tuberin_N"/>
</dbReference>
<feature type="region of interest" description="Disordered" evidence="2">
    <location>
        <begin position="459"/>
        <end position="490"/>
    </location>
</feature>
<dbReference type="FunFam" id="3.40.50.11210:FF:000007">
    <property type="entry name" value="Tuberous sclerosis 2"/>
    <property type="match status" value="1"/>
</dbReference>
<dbReference type="Proteomes" id="UP000799536">
    <property type="component" value="Unassembled WGS sequence"/>
</dbReference>
<evidence type="ECO:0000259" key="3">
    <source>
        <dbReference type="PROSITE" id="PS50085"/>
    </source>
</evidence>
<gene>
    <name evidence="4" type="ORF">GQ43DRAFT_438010</name>
</gene>